<protein>
    <recommendedName>
        <fullName evidence="4">Hydrophobin</fullName>
    </recommendedName>
</protein>
<evidence type="ECO:0000313" key="2">
    <source>
        <dbReference type="EMBL" id="KAF5315375.1"/>
    </source>
</evidence>
<sequence length="143" mass="15120">MKFATLFTVIAFAASGKMVHAWSGYCYDCTTLKPETLYTDDCCRTGRDGPRVSPEYRCWEMSAAQKDTFLSCCNVTIAVNVLDLAGQLNAVIPPTSSHICASAQVCSLRAALVAGLEVVGLVGCPSLKRASGSVNDTSILSSA</sequence>
<name>A0A8H5B2J2_9AGAR</name>
<feature type="signal peptide" evidence="1">
    <location>
        <begin position="1"/>
        <end position="21"/>
    </location>
</feature>
<accession>A0A8H5B2J2</accession>
<comment type="caution">
    <text evidence="2">The sequence shown here is derived from an EMBL/GenBank/DDBJ whole genome shotgun (WGS) entry which is preliminary data.</text>
</comment>
<feature type="chain" id="PRO_5034365526" description="Hydrophobin" evidence="1">
    <location>
        <begin position="22"/>
        <end position="143"/>
    </location>
</feature>
<dbReference type="Proteomes" id="UP000567179">
    <property type="component" value="Unassembled WGS sequence"/>
</dbReference>
<evidence type="ECO:0008006" key="4">
    <source>
        <dbReference type="Google" id="ProtNLM"/>
    </source>
</evidence>
<evidence type="ECO:0000256" key="1">
    <source>
        <dbReference type="SAM" id="SignalP"/>
    </source>
</evidence>
<keyword evidence="3" id="KW-1185">Reference proteome</keyword>
<proteinExistence type="predicted"/>
<dbReference type="AlphaFoldDB" id="A0A8H5B2J2"/>
<keyword evidence="1" id="KW-0732">Signal</keyword>
<organism evidence="2 3">
    <name type="scientific">Psilocybe cf. subviscida</name>
    <dbReference type="NCBI Taxonomy" id="2480587"/>
    <lineage>
        <taxon>Eukaryota</taxon>
        <taxon>Fungi</taxon>
        <taxon>Dikarya</taxon>
        <taxon>Basidiomycota</taxon>
        <taxon>Agaricomycotina</taxon>
        <taxon>Agaricomycetes</taxon>
        <taxon>Agaricomycetidae</taxon>
        <taxon>Agaricales</taxon>
        <taxon>Agaricineae</taxon>
        <taxon>Strophariaceae</taxon>
        <taxon>Psilocybe</taxon>
    </lineage>
</organism>
<reference evidence="2 3" key="1">
    <citation type="journal article" date="2020" name="ISME J.">
        <title>Uncovering the hidden diversity of litter-decomposition mechanisms in mushroom-forming fungi.</title>
        <authorList>
            <person name="Floudas D."/>
            <person name="Bentzer J."/>
            <person name="Ahren D."/>
            <person name="Johansson T."/>
            <person name="Persson P."/>
            <person name="Tunlid A."/>
        </authorList>
    </citation>
    <scope>NUCLEOTIDE SEQUENCE [LARGE SCALE GENOMIC DNA]</scope>
    <source>
        <strain evidence="2 3">CBS 101986</strain>
    </source>
</reference>
<gene>
    <name evidence="2" type="ORF">D9619_007448</name>
</gene>
<evidence type="ECO:0000313" key="3">
    <source>
        <dbReference type="Proteomes" id="UP000567179"/>
    </source>
</evidence>
<dbReference type="EMBL" id="JAACJJ010000043">
    <property type="protein sequence ID" value="KAF5315375.1"/>
    <property type="molecule type" value="Genomic_DNA"/>
</dbReference>